<dbReference type="Proteomes" id="UP001273589">
    <property type="component" value="Unassembled WGS sequence"/>
</dbReference>
<comment type="caution">
    <text evidence="2">The sequence shown here is derived from an EMBL/GenBank/DDBJ whole genome shotgun (WGS) entry which is preliminary data.</text>
</comment>
<evidence type="ECO:0000313" key="2">
    <source>
        <dbReference type="EMBL" id="MDX3137294.1"/>
    </source>
</evidence>
<feature type="non-terminal residue" evidence="2">
    <location>
        <position position="174"/>
    </location>
</feature>
<feature type="region of interest" description="Disordered" evidence="1">
    <location>
        <begin position="1"/>
        <end position="174"/>
    </location>
</feature>
<proteinExistence type="predicted"/>
<evidence type="ECO:0000313" key="3">
    <source>
        <dbReference type="Proteomes" id="UP001273589"/>
    </source>
</evidence>
<dbReference type="EMBL" id="JARAWN010000950">
    <property type="protein sequence ID" value="MDX3137294.1"/>
    <property type="molecule type" value="Genomic_DNA"/>
</dbReference>
<feature type="compositionally biased region" description="Low complexity" evidence="1">
    <location>
        <begin position="129"/>
        <end position="146"/>
    </location>
</feature>
<protein>
    <submittedName>
        <fullName evidence="2">Uncharacterized protein</fullName>
    </submittedName>
</protein>
<accession>A0AAJ2USL7</accession>
<organism evidence="2 3">
    <name type="scientific">Streptomyces europaeiscabiei</name>
    <dbReference type="NCBI Taxonomy" id="146819"/>
    <lineage>
        <taxon>Bacteria</taxon>
        <taxon>Bacillati</taxon>
        <taxon>Actinomycetota</taxon>
        <taxon>Actinomycetes</taxon>
        <taxon>Kitasatosporales</taxon>
        <taxon>Streptomycetaceae</taxon>
        <taxon>Streptomyces</taxon>
    </lineage>
</organism>
<feature type="compositionally biased region" description="Polar residues" evidence="1">
    <location>
        <begin position="1"/>
        <end position="17"/>
    </location>
</feature>
<sequence>MTGVQRATTGRGDTSAASPDAVSRPGGTATGSTGSGTRSDRTAVNVQRANVDPGGTGTTPAPLRAHSPGTVDSTDSLVTTAPVHPSATGTAASAARPSGTTANPAEGSPRSTHTSTSPGTGTGTGTGTRTGSTTPAGTSAGTPTAPQAHIQRAAAVDTTNLSSPSPRPATPGPG</sequence>
<reference evidence="2" key="1">
    <citation type="journal article" date="2023" name="Microb. Genom.">
        <title>Mesoterricola silvestris gen. nov., sp. nov., Mesoterricola sediminis sp. nov., Geothrix oryzae sp. nov., Geothrix edaphica sp. nov., Geothrix rubra sp. nov., and Geothrix limicola sp. nov., six novel members of Acidobacteriota isolated from soils.</title>
        <authorList>
            <person name="Weisberg A.J."/>
            <person name="Pearce E."/>
            <person name="Kramer C.G."/>
            <person name="Chang J.H."/>
            <person name="Clarke C.R."/>
        </authorList>
    </citation>
    <scope>NUCLEOTIDE SEQUENCE</scope>
    <source>
        <strain evidence="2">ND06-05F</strain>
    </source>
</reference>
<name>A0AAJ2USL7_9ACTN</name>
<feature type="compositionally biased region" description="Low complexity" evidence="1">
    <location>
        <begin position="23"/>
        <end position="37"/>
    </location>
</feature>
<evidence type="ECO:0000256" key="1">
    <source>
        <dbReference type="SAM" id="MobiDB-lite"/>
    </source>
</evidence>
<gene>
    <name evidence="2" type="ORF">PV367_47645</name>
</gene>
<feature type="compositionally biased region" description="Low complexity" evidence="1">
    <location>
        <begin position="107"/>
        <end position="119"/>
    </location>
</feature>
<feature type="compositionally biased region" description="Pro residues" evidence="1">
    <location>
        <begin position="165"/>
        <end position="174"/>
    </location>
</feature>
<dbReference type="AlphaFoldDB" id="A0AAJ2USL7"/>
<feature type="compositionally biased region" description="Polar residues" evidence="1">
    <location>
        <begin position="70"/>
        <end position="79"/>
    </location>
</feature>